<dbReference type="Pfam" id="PF12412">
    <property type="entry name" value="DUF3667"/>
    <property type="match status" value="1"/>
</dbReference>
<feature type="transmembrane region" description="Helical" evidence="1">
    <location>
        <begin position="252"/>
        <end position="272"/>
    </location>
</feature>
<organism evidence="2">
    <name type="scientific">uncultured Gemmatimonadota bacterium</name>
    <dbReference type="NCBI Taxonomy" id="203437"/>
    <lineage>
        <taxon>Bacteria</taxon>
        <taxon>Pseudomonadati</taxon>
        <taxon>Gemmatimonadota</taxon>
        <taxon>environmental samples</taxon>
    </lineage>
</organism>
<feature type="transmembrane region" description="Helical" evidence="1">
    <location>
        <begin position="284"/>
        <end position="307"/>
    </location>
</feature>
<dbReference type="InterPro" id="IPR022134">
    <property type="entry name" value="DUF3667"/>
</dbReference>
<reference evidence="2" key="1">
    <citation type="submission" date="2020-02" db="EMBL/GenBank/DDBJ databases">
        <authorList>
            <person name="Meier V. D."/>
        </authorList>
    </citation>
    <scope>NUCLEOTIDE SEQUENCE</scope>
    <source>
        <strain evidence="2">AVDCRST_MAG68</strain>
    </source>
</reference>
<feature type="transmembrane region" description="Helical" evidence="1">
    <location>
        <begin position="197"/>
        <end position="215"/>
    </location>
</feature>
<evidence type="ECO:0008006" key="3">
    <source>
        <dbReference type="Google" id="ProtNLM"/>
    </source>
</evidence>
<protein>
    <recommendedName>
        <fullName evidence="3">DUF3667 domain-containing protein</fullName>
    </recommendedName>
</protein>
<feature type="transmembrane region" description="Helical" evidence="1">
    <location>
        <begin position="227"/>
        <end position="246"/>
    </location>
</feature>
<dbReference type="EMBL" id="CADCTW010000234">
    <property type="protein sequence ID" value="CAA9368878.1"/>
    <property type="molecule type" value="Genomic_DNA"/>
</dbReference>
<evidence type="ECO:0000313" key="2">
    <source>
        <dbReference type="EMBL" id="CAA9368878.1"/>
    </source>
</evidence>
<keyword evidence="1" id="KW-1133">Transmembrane helix</keyword>
<feature type="transmembrane region" description="Helical" evidence="1">
    <location>
        <begin position="97"/>
        <end position="115"/>
    </location>
</feature>
<evidence type="ECO:0000256" key="1">
    <source>
        <dbReference type="SAM" id="Phobius"/>
    </source>
</evidence>
<dbReference type="AlphaFoldDB" id="A0A6J4MU09"/>
<keyword evidence="1" id="KW-0812">Transmembrane</keyword>
<name>A0A6J4MU09_9BACT</name>
<accession>A0A6J4MU09</accession>
<proteinExistence type="predicted"/>
<sequence length="309" mass="34599">MFPSLTRPPVKVVVPQTAAVPLCANCASLVTGPFCAQCGQRNIRRLVSVRRMMWDVLDDQLSVNSALPRTISGLLLRPGFLTREYVAGRIVRYIAPFRLYLVTSLLFFLVLALYADPRRLGQDAERGMSPAGDSTAASRTVVKQGRFLDIGPMRDTANVPRVLRPLARRLGEQEKRINSMPRAEAIKALVSGIERNAPKTVFLLLPLVAIFLKLLYYRRNRLYVEHFVFALHIHSFAYVVFTALLLTSGGPYSVLLLLWLVGYVFWAMKRVYGQGFRKTGTKYLILGGAYLFALTIGMMLTVLVTTLTV</sequence>
<keyword evidence="1" id="KW-0472">Membrane</keyword>
<gene>
    <name evidence="2" type="ORF">AVDCRST_MAG68-5229</name>
</gene>